<accession>A0A494VXU5</accession>
<dbReference type="EMBL" id="CP032869">
    <property type="protein sequence ID" value="AYL96148.1"/>
    <property type="molecule type" value="Genomic_DNA"/>
</dbReference>
<dbReference type="KEGG" id="muh:HYN43_012980"/>
<evidence type="ECO:0000313" key="2">
    <source>
        <dbReference type="Proteomes" id="UP000270046"/>
    </source>
</evidence>
<dbReference type="OrthoDB" id="5148996at2"/>
<organism evidence="1 2">
    <name type="scientific">Mucilaginibacter celer</name>
    <dbReference type="NCBI Taxonomy" id="2305508"/>
    <lineage>
        <taxon>Bacteria</taxon>
        <taxon>Pseudomonadati</taxon>
        <taxon>Bacteroidota</taxon>
        <taxon>Sphingobacteriia</taxon>
        <taxon>Sphingobacteriales</taxon>
        <taxon>Sphingobacteriaceae</taxon>
        <taxon>Mucilaginibacter</taxon>
    </lineage>
</organism>
<sequence length="209" mass="23912">MRWPTVLKKLMMKIIIENENSMRSSLGNAKKLSPSAGEYILPNSTLANQQLERWCWAAIAQGLTAYYHQNTIQQYEIASQVLGFDCSAYTDSTDVSERCNINYNLDKALEAVNCYSHWSPGKPFFERVQFEISMGRPVCLRINWFKGDAHYVMINGFNAANATLHIQDSLHGPSQIVYKHFPSKYRAGGVWAETYWTINKLSTQKTKNQ</sequence>
<dbReference type="Pfam" id="PF12385">
    <property type="entry name" value="Peptidase_C70"/>
    <property type="match status" value="1"/>
</dbReference>
<evidence type="ECO:0008006" key="3">
    <source>
        <dbReference type="Google" id="ProtNLM"/>
    </source>
</evidence>
<dbReference type="AlphaFoldDB" id="A0A494VXU5"/>
<dbReference type="InterPro" id="IPR022118">
    <property type="entry name" value="Peptidase_C70_AvrRpt2"/>
</dbReference>
<name>A0A494VXU5_9SPHI</name>
<protein>
    <recommendedName>
        <fullName evidence="3">Peptidase C39-like domain-containing protein</fullName>
    </recommendedName>
</protein>
<keyword evidence="2" id="KW-1185">Reference proteome</keyword>
<evidence type="ECO:0000313" key="1">
    <source>
        <dbReference type="EMBL" id="AYL96148.1"/>
    </source>
</evidence>
<dbReference type="Proteomes" id="UP000270046">
    <property type="component" value="Chromosome"/>
</dbReference>
<reference evidence="1 2" key="1">
    <citation type="submission" date="2018-10" db="EMBL/GenBank/DDBJ databases">
        <title>Genome sequencing of Mucilaginibacter sp. HYN0043.</title>
        <authorList>
            <person name="Kim M."/>
            <person name="Yi H."/>
        </authorList>
    </citation>
    <scope>NUCLEOTIDE SEQUENCE [LARGE SCALE GENOMIC DNA]</scope>
    <source>
        <strain evidence="1 2">HYN0043</strain>
    </source>
</reference>
<gene>
    <name evidence="1" type="ORF">HYN43_012980</name>
</gene>
<proteinExistence type="predicted"/>